<evidence type="ECO:0000256" key="2">
    <source>
        <dbReference type="ARBA" id="ARBA00006260"/>
    </source>
</evidence>
<dbReference type="GeneID" id="26906468"/>
<organism evidence="13 14">
    <name type="scientific">Leptomonas pyrrhocoris</name>
    <name type="common">Firebug parasite</name>
    <dbReference type="NCBI Taxonomy" id="157538"/>
    <lineage>
        <taxon>Eukaryota</taxon>
        <taxon>Discoba</taxon>
        <taxon>Euglenozoa</taxon>
        <taxon>Kinetoplastea</taxon>
        <taxon>Metakinetoplastina</taxon>
        <taxon>Trypanosomatida</taxon>
        <taxon>Trypanosomatidae</taxon>
        <taxon>Leishmaniinae</taxon>
        <taxon>Leptomonas</taxon>
    </lineage>
</organism>
<dbReference type="GO" id="GO:0005885">
    <property type="term" value="C:Arp2/3 protein complex"/>
    <property type="evidence" value="ECO:0007669"/>
    <property type="project" value="InterPro"/>
</dbReference>
<feature type="compositionally biased region" description="Polar residues" evidence="11">
    <location>
        <begin position="457"/>
        <end position="469"/>
    </location>
</feature>
<feature type="region of interest" description="Disordered" evidence="11">
    <location>
        <begin position="291"/>
        <end position="318"/>
    </location>
</feature>
<dbReference type="Pfam" id="PF00400">
    <property type="entry name" value="WD40"/>
    <property type="match status" value="1"/>
</dbReference>
<dbReference type="InterPro" id="IPR017383">
    <property type="entry name" value="ARPC1"/>
</dbReference>
<dbReference type="PANTHER" id="PTHR10709:SF2">
    <property type="entry name" value="ACTIN-RELATED PROTEIN 2_3 COMPLEX SUBUNIT"/>
    <property type="match status" value="1"/>
</dbReference>
<comment type="subcellular location">
    <subcellularLocation>
        <location evidence="1">Cytoplasm</location>
        <location evidence="1">Cytoskeleton</location>
    </subcellularLocation>
</comment>
<dbReference type="Proteomes" id="UP000037923">
    <property type="component" value="Unassembled WGS sequence"/>
</dbReference>
<evidence type="ECO:0000313" key="14">
    <source>
        <dbReference type="Proteomes" id="UP000037923"/>
    </source>
</evidence>
<dbReference type="PANTHER" id="PTHR10709">
    <property type="entry name" value="ACTIN-RELATED PROTEIN 2/3 COMPLEX SUBUNIT 1"/>
    <property type="match status" value="1"/>
</dbReference>
<dbReference type="VEuPathDB" id="TriTrypDB:LpyrH10_13_1180"/>
<keyword evidence="14" id="KW-1185">Reference proteome</keyword>
<comment type="caution">
    <text evidence="13">The sequence shown here is derived from an EMBL/GenBank/DDBJ whole genome shotgun (WGS) entry which is preliminary data.</text>
</comment>
<keyword evidence="4 10" id="KW-0853">WD repeat</keyword>
<evidence type="ECO:0000256" key="4">
    <source>
        <dbReference type="ARBA" id="ARBA00022574"/>
    </source>
</evidence>
<dbReference type="EMBL" id="LGTL01000013">
    <property type="protein sequence ID" value="KPA78573.1"/>
    <property type="molecule type" value="Genomic_DNA"/>
</dbReference>
<dbReference type="InterPro" id="IPR015943">
    <property type="entry name" value="WD40/YVTN_repeat-like_dom_sf"/>
</dbReference>
<dbReference type="SMART" id="SM00320">
    <property type="entry name" value="WD40"/>
    <property type="match status" value="4"/>
</dbReference>
<feature type="repeat" description="WD" evidence="10">
    <location>
        <begin position="95"/>
        <end position="128"/>
    </location>
</feature>
<evidence type="ECO:0000256" key="9">
    <source>
        <dbReference type="ARBA" id="ARBA00041789"/>
    </source>
</evidence>
<gene>
    <name evidence="12" type="ORF">ABB37_06173</name>
    <name evidence="13" type="ORF">ABB37_06179</name>
</gene>
<keyword evidence="7" id="KW-0206">Cytoskeleton</keyword>
<dbReference type="OrthoDB" id="406844at2759"/>
<dbReference type="Gene3D" id="2.130.10.10">
    <property type="entry name" value="YVTN repeat-like/Quinoprotein amine dehydrogenase"/>
    <property type="match status" value="1"/>
</dbReference>
<dbReference type="RefSeq" id="XP_015657012.1">
    <property type="nucleotide sequence ID" value="XM_015804438.1"/>
</dbReference>
<evidence type="ECO:0000256" key="7">
    <source>
        <dbReference type="ARBA" id="ARBA00023212"/>
    </source>
</evidence>
<evidence type="ECO:0000313" key="13">
    <source>
        <dbReference type="EMBL" id="KPA78579.1"/>
    </source>
</evidence>
<dbReference type="SUPFAM" id="SSF50978">
    <property type="entry name" value="WD40 repeat-like"/>
    <property type="match status" value="1"/>
</dbReference>
<proteinExistence type="inferred from homology"/>
<dbReference type="GO" id="GO:0051015">
    <property type="term" value="F:actin filament binding"/>
    <property type="evidence" value="ECO:0007669"/>
    <property type="project" value="TreeGrafter"/>
</dbReference>
<evidence type="ECO:0000313" key="12">
    <source>
        <dbReference type="EMBL" id="KPA78573.1"/>
    </source>
</evidence>
<dbReference type="InterPro" id="IPR036322">
    <property type="entry name" value="WD40_repeat_dom_sf"/>
</dbReference>
<protein>
    <recommendedName>
        <fullName evidence="8">Arp2/3 complex 41 kDa subunit</fullName>
    </recommendedName>
    <alternativeName>
        <fullName evidence="9">p41-ARC</fullName>
    </alternativeName>
</protein>
<dbReference type="GO" id="GO:0034314">
    <property type="term" value="P:Arp2/3 complex-mediated actin nucleation"/>
    <property type="evidence" value="ECO:0007669"/>
    <property type="project" value="InterPro"/>
</dbReference>
<name>A0A0M9FYK9_LEPPY</name>
<dbReference type="InterPro" id="IPR001680">
    <property type="entry name" value="WD40_rpt"/>
</dbReference>
<comment type="similarity">
    <text evidence="2">Belongs to the WD repeat ARPC1 family.</text>
</comment>
<keyword evidence="3" id="KW-0963">Cytoplasm</keyword>
<evidence type="ECO:0000256" key="11">
    <source>
        <dbReference type="SAM" id="MobiDB-lite"/>
    </source>
</evidence>
<feature type="region of interest" description="Disordered" evidence="11">
    <location>
        <begin position="431"/>
        <end position="478"/>
    </location>
</feature>
<dbReference type="GeneID" id="26906462"/>
<dbReference type="RefSeq" id="XP_015657018.1">
    <property type="nucleotide sequence ID" value="XM_015804444.1"/>
</dbReference>
<accession>A0A0M9FYK9</accession>
<dbReference type="PROSITE" id="PS50082">
    <property type="entry name" value="WD_REPEATS_2"/>
    <property type="match status" value="1"/>
</dbReference>
<evidence type="ECO:0000256" key="1">
    <source>
        <dbReference type="ARBA" id="ARBA00004245"/>
    </source>
</evidence>
<dbReference type="OMA" id="HKWWICR"/>
<dbReference type="EMBL" id="LGTL01000013">
    <property type="protein sequence ID" value="KPA78579.1"/>
    <property type="molecule type" value="Genomic_DNA"/>
</dbReference>
<dbReference type="AlphaFoldDB" id="A0A0M9FYK9"/>
<evidence type="ECO:0000256" key="6">
    <source>
        <dbReference type="ARBA" id="ARBA00023203"/>
    </source>
</evidence>
<evidence type="ECO:0000256" key="10">
    <source>
        <dbReference type="PROSITE-ProRule" id="PRU00221"/>
    </source>
</evidence>
<dbReference type="VEuPathDB" id="TriTrypDB:LpyrH10_13_1240"/>
<reference evidence="13 14" key="1">
    <citation type="submission" date="2015-07" db="EMBL/GenBank/DDBJ databases">
        <title>High-quality genome of monoxenous trypanosomatid Leptomonas pyrrhocoris.</title>
        <authorList>
            <person name="Flegontov P."/>
            <person name="Butenko A."/>
            <person name="Firsov S."/>
            <person name="Vlcek C."/>
            <person name="Logacheva M.D."/>
            <person name="Field M."/>
            <person name="Filatov D."/>
            <person name="Flegontova O."/>
            <person name="Gerasimov E."/>
            <person name="Jackson A.P."/>
            <person name="Kelly S."/>
            <person name="Opperdoes F."/>
            <person name="O'Reilly A."/>
            <person name="Votypka J."/>
            <person name="Yurchenko V."/>
            <person name="Lukes J."/>
        </authorList>
    </citation>
    <scope>NUCLEOTIDE SEQUENCE [LARGE SCALE GENOMIC DNA]</scope>
    <source>
        <strain evidence="13">H10</strain>
    </source>
</reference>
<evidence type="ECO:0000256" key="8">
    <source>
        <dbReference type="ARBA" id="ARBA00041244"/>
    </source>
</evidence>
<keyword evidence="6" id="KW-0009">Actin-binding</keyword>
<keyword evidence="5" id="KW-0677">Repeat</keyword>
<sequence length="578" mass="60789">MVSLRCLSSSFREADDGRGASSTLQLTALTFSTDGTHAAYVVRRRPALPRDGAADPAHCIFIARTQDLNASVPTAGASASSVRPFSDWVVTQVIQGVHTAPITALSWSSSAGGALVSGDADRCVYVWSRQDTGDNERNASASSSSCHDARLFNAVPQLVMLSTEVLLRPTTVAWSVHGSKVYVGTAGGTVAVGRYDVHQRWWICRILLNAQPHHLTSHSPAPHDVHAHTEAMKNTEYPLHSALSFLSSFTAPRDHLIVTVVPHPADNTKVAIALLNGTVQILSTRMKAVDGGVASTPTSKTSDPAGEGEGECSAGSRTSKEPFGHVYWSCSLPCWLHDLSWSPSGRFLAAVGHDSVLHVLHGVTSSPSAASGNPPSGDGRLTHTTLRLRTLPLVRCAFTSDNSLVAAGFEGRVNVFGAAQDGTWHLVAEDNEGEKPPTAAQLDGTGAPPSAMPGATPTHSSQHETNVSVKSRHASDDGNAAVVEVTHNEKSVRQRAAEFMEKSGGLPPAPAPAAGAPPFVRRKASGLTRLLVPLFHAGTTTAVGSTGEKQVRPNTSAFVSANSDGRVQVWCLDSAVPE</sequence>
<evidence type="ECO:0000256" key="5">
    <source>
        <dbReference type="ARBA" id="ARBA00022737"/>
    </source>
</evidence>
<evidence type="ECO:0000256" key="3">
    <source>
        <dbReference type="ARBA" id="ARBA00022490"/>
    </source>
</evidence>